<dbReference type="PANTHER" id="PTHR35099:SF2">
    <property type="entry name" value="OS02G0182700 PROTEIN"/>
    <property type="match status" value="1"/>
</dbReference>
<reference evidence="2 3" key="1">
    <citation type="submission" date="2020-04" db="EMBL/GenBank/DDBJ databases">
        <title>Plant Genome Project.</title>
        <authorList>
            <person name="Zhang R.-G."/>
        </authorList>
    </citation>
    <scope>NUCLEOTIDE SEQUENCE [LARGE SCALE GENOMIC DNA]</scope>
    <source>
        <strain evidence="2">YNK0</strain>
        <tissue evidence="2">Leaf</tissue>
    </source>
</reference>
<feature type="compositionally biased region" description="Low complexity" evidence="1">
    <location>
        <begin position="53"/>
        <end position="65"/>
    </location>
</feature>
<protein>
    <submittedName>
        <fullName evidence="2">Uncharacterized protein</fullName>
    </submittedName>
</protein>
<dbReference type="PANTHER" id="PTHR35099">
    <property type="entry name" value="OS02G0182700 PROTEIN"/>
    <property type="match status" value="1"/>
</dbReference>
<evidence type="ECO:0000313" key="3">
    <source>
        <dbReference type="Proteomes" id="UP000655225"/>
    </source>
</evidence>
<dbReference type="EMBL" id="JABCRI010000009">
    <property type="protein sequence ID" value="KAF8400561.1"/>
    <property type="molecule type" value="Genomic_DNA"/>
</dbReference>
<dbReference type="OrthoDB" id="1724644at2759"/>
<evidence type="ECO:0000313" key="2">
    <source>
        <dbReference type="EMBL" id="KAF8400561.1"/>
    </source>
</evidence>
<gene>
    <name evidence="2" type="ORF">HHK36_013860</name>
</gene>
<evidence type="ECO:0000256" key="1">
    <source>
        <dbReference type="SAM" id="MobiDB-lite"/>
    </source>
</evidence>
<name>A0A835DET7_TETSI</name>
<comment type="caution">
    <text evidence="2">The sequence shown here is derived from an EMBL/GenBank/DDBJ whole genome shotgun (WGS) entry which is preliminary data.</text>
</comment>
<proteinExistence type="predicted"/>
<organism evidence="2 3">
    <name type="scientific">Tetracentron sinense</name>
    <name type="common">Spur-leaf</name>
    <dbReference type="NCBI Taxonomy" id="13715"/>
    <lineage>
        <taxon>Eukaryota</taxon>
        <taxon>Viridiplantae</taxon>
        <taxon>Streptophyta</taxon>
        <taxon>Embryophyta</taxon>
        <taxon>Tracheophyta</taxon>
        <taxon>Spermatophyta</taxon>
        <taxon>Magnoliopsida</taxon>
        <taxon>Trochodendrales</taxon>
        <taxon>Trochodendraceae</taxon>
        <taxon>Tetracentron</taxon>
    </lineage>
</organism>
<keyword evidence="3" id="KW-1185">Reference proteome</keyword>
<dbReference type="Proteomes" id="UP000655225">
    <property type="component" value="Unassembled WGS sequence"/>
</dbReference>
<accession>A0A835DET7</accession>
<sequence length="319" mass="35471">MRLNQVEASASPPVNRAPAILSVEWGLRLPRSRQILRCSIVHVKKEGESTRASPTTPLSWSGGTGTSLSGGAVAGDGYEESSLQLRRSSAGRSKATATNETIIRRSRKKKALLRIIYWLLTDFSELKEEESLLLKERICLKKELAKLRITFEEERARNGSLKRMKRAKDGVLGNPKSGFYRVKGVFKSVLYWEFCTNGAKDGFLENQSTSVIWLRECSVPTLDLHLQSAKKTGTASEFDKPVSDKSHFMEVVSVHHAPPILPTNVTRDELDVVVCPPPASDFCKLPKKDVAAQESFFVLPDLNFPFEENAGSELLYGMS</sequence>
<dbReference type="AlphaFoldDB" id="A0A835DET7"/>
<feature type="region of interest" description="Disordered" evidence="1">
    <location>
        <begin position="46"/>
        <end position="65"/>
    </location>
</feature>